<proteinExistence type="predicted"/>
<dbReference type="AlphaFoldDB" id="A0A1F7Y3C5"/>
<organism evidence="1 2">
    <name type="scientific">Candidatus Woesebacteria bacterium RIFCSPHIGHO2_01_FULL_38_9</name>
    <dbReference type="NCBI Taxonomy" id="1802492"/>
    <lineage>
        <taxon>Bacteria</taxon>
        <taxon>Candidatus Woeseibacteriota</taxon>
    </lineage>
</organism>
<sequence>MAEREGAEIEIKPLVIVGDVPRDCLAAEFASKIVKEGHGVVLTDLRGLREVGSEGLQVVVNPPTPSEN</sequence>
<gene>
    <name evidence="1" type="ORF">A2714_05310</name>
</gene>
<comment type="caution">
    <text evidence="1">The sequence shown here is derived from an EMBL/GenBank/DDBJ whole genome shotgun (WGS) entry which is preliminary data.</text>
</comment>
<accession>A0A1F7Y3C5</accession>
<evidence type="ECO:0000313" key="2">
    <source>
        <dbReference type="Proteomes" id="UP000178419"/>
    </source>
</evidence>
<name>A0A1F7Y3C5_9BACT</name>
<dbReference type="EMBL" id="MGGE01000009">
    <property type="protein sequence ID" value="OGM21690.1"/>
    <property type="molecule type" value="Genomic_DNA"/>
</dbReference>
<reference evidence="1 2" key="1">
    <citation type="journal article" date="2016" name="Nat. Commun.">
        <title>Thousands of microbial genomes shed light on interconnected biogeochemical processes in an aquifer system.</title>
        <authorList>
            <person name="Anantharaman K."/>
            <person name="Brown C.T."/>
            <person name="Hug L.A."/>
            <person name="Sharon I."/>
            <person name="Castelle C.J."/>
            <person name="Probst A.J."/>
            <person name="Thomas B.C."/>
            <person name="Singh A."/>
            <person name="Wilkins M.J."/>
            <person name="Karaoz U."/>
            <person name="Brodie E.L."/>
            <person name="Williams K.H."/>
            <person name="Hubbard S.S."/>
            <person name="Banfield J.F."/>
        </authorList>
    </citation>
    <scope>NUCLEOTIDE SEQUENCE [LARGE SCALE GENOMIC DNA]</scope>
</reference>
<dbReference type="Proteomes" id="UP000178419">
    <property type="component" value="Unassembled WGS sequence"/>
</dbReference>
<evidence type="ECO:0000313" key="1">
    <source>
        <dbReference type="EMBL" id="OGM21690.1"/>
    </source>
</evidence>
<protein>
    <submittedName>
        <fullName evidence="1">Uncharacterized protein</fullName>
    </submittedName>
</protein>